<keyword evidence="2" id="KW-1185">Reference proteome</keyword>
<dbReference type="InterPro" id="IPR025528">
    <property type="entry name" value="BrnA_antitoxin"/>
</dbReference>
<evidence type="ECO:0000313" key="1">
    <source>
        <dbReference type="EMBL" id="EXJ15165.1"/>
    </source>
</evidence>
<comment type="caution">
    <text evidence="1">The sequence shown here is derived from an EMBL/GenBank/DDBJ whole genome shotgun (WGS) entry which is preliminary data.</text>
</comment>
<reference evidence="1 2" key="1">
    <citation type="submission" date="2012-11" db="EMBL/GenBank/DDBJ databases">
        <title>Genome assembly of Thiorhodococcus sp. AK35.</title>
        <authorList>
            <person name="Nupur N."/>
            <person name="Khatri I."/>
            <person name="Subramanian S."/>
            <person name="Pinnaka A."/>
        </authorList>
    </citation>
    <scope>NUCLEOTIDE SEQUENCE [LARGE SCALE GENOMIC DNA]</scope>
    <source>
        <strain evidence="1 2">AK35</strain>
    </source>
</reference>
<dbReference type="OrthoDB" id="9796641at2"/>
<proteinExistence type="predicted"/>
<dbReference type="STRING" id="1249627.D779_1719"/>
<dbReference type="EMBL" id="AONC01000029">
    <property type="protein sequence ID" value="EXJ15165.1"/>
    <property type="molecule type" value="Genomic_DNA"/>
</dbReference>
<organism evidence="1 2">
    <name type="scientific">Imhoffiella purpurea</name>
    <dbReference type="NCBI Taxonomy" id="1249627"/>
    <lineage>
        <taxon>Bacteria</taxon>
        <taxon>Pseudomonadati</taxon>
        <taxon>Pseudomonadota</taxon>
        <taxon>Gammaproteobacteria</taxon>
        <taxon>Chromatiales</taxon>
        <taxon>Chromatiaceae</taxon>
        <taxon>Imhoffiella</taxon>
    </lineage>
</organism>
<sequence>MSETYLTTRNGRKILLNTPEEDAAITAAAESDPDARPMTDEEWEAAKPTACLGRPRAEQRKVSTTIRFDADVLAAMKATGPGWQTRINDIVREYVKTRTG</sequence>
<dbReference type="AlphaFoldDB" id="W9VXL4"/>
<evidence type="ECO:0000313" key="2">
    <source>
        <dbReference type="Proteomes" id="UP000019460"/>
    </source>
</evidence>
<dbReference type="eggNOG" id="COG3514">
    <property type="taxonomic scope" value="Bacteria"/>
</dbReference>
<name>W9VXL4_9GAMM</name>
<accession>W9VXL4</accession>
<protein>
    <recommendedName>
        <fullName evidence="3">Phage protein</fullName>
    </recommendedName>
</protein>
<gene>
    <name evidence="1" type="ORF">D779_1719</name>
</gene>
<evidence type="ECO:0008006" key="3">
    <source>
        <dbReference type="Google" id="ProtNLM"/>
    </source>
</evidence>
<dbReference type="Pfam" id="PF14384">
    <property type="entry name" value="BrnA_antitoxin"/>
    <property type="match status" value="1"/>
</dbReference>
<dbReference type="PATRIC" id="fig|1249627.3.peg.2167"/>
<dbReference type="Proteomes" id="UP000019460">
    <property type="component" value="Unassembled WGS sequence"/>
</dbReference>